<evidence type="ECO:0000313" key="3">
    <source>
        <dbReference type="Proteomes" id="UP000887013"/>
    </source>
</evidence>
<feature type="compositionally biased region" description="Basic and acidic residues" evidence="1">
    <location>
        <begin position="12"/>
        <end position="36"/>
    </location>
</feature>
<keyword evidence="3" id="KW-1185">Reference proteome</keyword>
<comment type="caution">
    <text evidence="2">The sequence shown here is derived from an EMBL/GenBank/DDBJ whole genome shotgun (WGS) entry which is preliminary data.</text>
</comment>
<sequence>MNPLNRPKKDTKKSATNEQRIKLKNILKEKREERTARPTPHTTPTSYAEALKTPIENSPQVILPATSTPQAHSSNITDIFQQLKDPECIEMFRMLKKFIAISKSGKSTSDQFTEIMTLLQIDPINV</sequence>
<reference evidence="2" key="1">
    <citation type="submission" date="2020-08" db="EMBL/GenBank/DDBJ databases">
        <title>Multicomponent nature underlies the extraordinary mechanical properties of spider dragline silk.</title>
        <authorList>
            <person name="Kono N."/>
            <person name="Nakamura H."/>
            <person name="Mori M."/>
            <person name="Yoshida Y."/>
            <person name="Ohtoshi R."/>
            <person name="Malay A.D."/>
            <person name="Moran D.A.P."/>
            <person name="Tomita M."/>
            <person name="Numata K."/>
            <person name="Arakawa K."/>
        </authorList>
    </citation>
    <scope>NUCLEOTIDE SEQUENCE</scope>
</reference>
<accession>A0A8X6PIJ9</accession>
<evidence type="ECO:0000313" key="2">
    <source>
        <dbReference type="EMBL" id="GFT66171.1"/>
    </source>
</evidence>
<dbReference type="OrthoDB" id="10602699at2759"/>
<dbReference type="EMBL" id="BMAW01020052">
    <property type="protein sequence ID" value="GFT66171.1"/>
    <property type="molecule type" value="Genomic_DNA"/>
</dbReference>
<dbReference type="Proteomes" id="UP000887013">
    <property type="component" value="Unassembled WGS sequence"/>
</dbReference>
<name>A0A8X6PIJ9_NEPPI</name>
<organism evidence="2 3">
    <name type="scientific">Nephila pilipes</name>
    <name type="common">Giant wood spider</name>
    <name type="synonym">Nephila maculata</name>
    <dbReference type="NCBI Taxonomy" id="299642"/>
    <lineage>
        <taxon>Eukaryota</taxon>
        <taxon>Metazoa</taxon>
        <taxon>Ecdysozoa</taxon>
        <taxon>Arthropoda</taxon>
        <taxon>Chelicerata</taxon>
        <taxon>Arachnida</taxon>
        <taxon>Araneae</taxon>
        <taxon>Araneomorphae</taxon>
        <taxon>Entelegynae</taxon>
        <taxon>Araneoidea</taxon>
        <taxon>Nephilidae</taxon>
        <taxon>Nephila</taxon>
    </lineage>
</organism>
<dbReference type="AlphaFoldDB" id="A0A8X6PIJ9"/>
<feature type="region of interest" description="Disordered" evidence="1">
    <location>
        <begin position="1"/>
        <end position="47"/>
    </location>
</feature>
<proteinExistence type="predicted"/>
<protein>
    <submittedName>
        <fullName evidence="2">Uncharacterized protein</fullName>
    </submittedName>
</protein>
<evidence type="ECO:0000256" key="1">
    <source>
        <dbReference type="SAM" id="MobiDB-lite"/>
    </source>
</evidence>
<gene>
    <name evidence="2" type="ORF">NPIL_246331</name>
</gene>